<protein>
    <recommendedName>
        <fullName evidence="5">Peptidase C39-like domain-containing protein</fullName>
    </recommendedName>
</protein>
<reference evidence="3 4" key="1">
    <citation type="submission" date="2018-03" db="EMBL/GenBank/DDBJ databases">
        <title>Novel Streptomyces sp. from soil.</title>
        <authorList>
            <person name="Tan G.Y.A."/>
            <person name="Lee Z.Y."/>
        </authorList>
    </citation>
    <scope>NUCLEOTIDE SEQUENCE [LARGE SCALE GENOMIC DNA]</scope>
    <source>
        <strain evidence="3 4">ST5x</strain>
    </source>
</reference>
<evidence type="ECO:0000256" key="1">
    <source>
        <dbReference type="SAM" id="MobiDB-lite"/>
    </source>
</evidence>
<feature type="chain" id="PRO_5015655716" description="Peptidase C39-like domain-containing protein" evidence="2">
    <location>
        <begin position="36"/>
        <end position="234"/>
    </location>
</feature>
<keyword evidence="2" id="KW-0732">Signal</keyword>
<evidence type="ECO:0000313" key="3">
    <source>
        <dbReference type="EMBL" id="PRH80975.1"/>
    </source>
</evidence>
<dbReference type="Proteomes" id="UP000239322">
    <property type="component" value="Unassembled WGS sequence"/>
</dbReference>
<proteinExistence type="predicted"/>
<comment type="caution">
    <text evidence="3">The sequence shown here is derived from an EMBL/GenBank/DDBJ whole genome shotgun (WGS) entry which is preliminary data.</text>
</comment>
<dbReference type="AlphaFoldDB" id="A0A2S9Q2R3"/>
<evidence type="ECO:0008006" key="5">
    <source>
        <dbReference type="Google" id="ProtNLM"/>
    </source>
</evidence>
<dbReference type="EMBL" id="PVLV01000016">
    <property type="protein sequence ID" value="PRH80975.1"/>
    <property type="molecule type" value="Genomic_DNA"/>
</dbReference>
<evidence type="ECO:0000256" key="2">
    <source>
        <dbReference type="SAM" id="SignalP"/>
    </source>
</evidence>
<dbReference type="OrthoDB" id="4348131at2"/>
<gene>
    <name evidence="3" type="ORF">C6N75_01230</name>
</gene>
<accession>A0A2S9Q2R3</accession>
<feature type="compositionally biased region" description="Low complexity" evidence="1">
    <location>
        <begin position="47"/>
        <end position="60"/>
    </location>
</feature>
<feature type="compositionally biased region" description="Basic and acidic residues" evidence="1">
    <location>
        <begin position="63"/>
        <end position="75"/>
    </location>
</feature>
<sequence length="234" mass="26002">MSPLRTTPRRHATRAGLLGCLLLLLAPAVCGQAQAGTGHGTDRGGRAVAPQSPAQHQQAALRRWTEERPLPRDVDASDPRRLLRWVEDARHRLVRPRGLPGLCYTTAYSALRTLAGRPTVPTVPLGATRQEYDSFADEAGRTARLGRPELRDATVADIERRLGREPLGTLYEIRAWEGDRGHAVLALRDRHSGQVLFADPENTVSGDAEAMSDFWSQIGYTHFTAWRFGRTKRR</sequence>
<evidence type="ECO:0000313" key="4">
    <source>
        <dbReference type="Proteomes" id="UP000239322"/>
    </source>
</evidence>
<feature type="region of interest" description="Disordered" evidence="1">
    <location>
        <begin position="34"/>
        <end position="75"/>
    </location>
</feature>
<keyword evidence="4" id="KW-1185">Reference proteome</keyword>
<feature type="signal peptide" evidence="2">
    <location>
        <begin position="1"/>
        <end position="35"/>
    </location>
</feature>
<organism evidence="3 4">
    <name type="scientific">Streptomyces solincola</name>
    <dbReference type="NCBI Taxonomy" id="2100817"/>
    <lineage>
        <taxon>Bacteria</taxon>
        <taxon>Bacillati</taxon>
        <taxon>Actinomycetota</taxon>
        <taxon>Actinomycetes</taxon>
        <taxon>Kitasatosporales</taxon>
        <taxon>Streptomycetaceae</taxon>
        <taxon>Streptomyces</taxon>
    </lineage>
</organism>
<dbReference type="RefSeq" id="WP_105866954.1">
    <property type="nucleotide sequence ID" value="NZ_PVLV01000016.1"/>
</dbReference>
<name>A0A2S9Q2R3_9ACTN</name>